<dbReference type="STRING" id="13333.W1P1B3"/>
<dbReference type="HOGENOM" id="CLU_2362547_0_0_1"/>
<evidence type="ECO:0000313" key="1">
    <source>
        <dbReference type="EMBL" id="ERN01693.1"/>
    </source>
</evidence>
<dbReference type="Proteomes" id="UP000017836">
    <property type="component" value="Unassembled WGS sequence"/>
</dbReference>
<gene>
    <name evidence="1" type="ORF">AMTR_s00090p00159150</name>
</gene>
<accession>W1P1B3</accession>
<reference evidence="2" key="1">
    <citation type="journal article" date="2013" name="Science">
        <title>The Amborella genome and the evolution of flowering plants.</title>
        <authorList>
            <consortium name="Amborella Genome Project"/>
        </authorList>
    </citation>
    <scope>NUCLEOTIDE SEQUENCE [LARGE SCALE GENOMIC DNA]</scope>
</reference>
<proteinExistence type="predicted"/>
<evidence type="ECO:0000313" key="2">
    <source>
        <dbReference type="Proteomes" id="UP000017836"/>
    </source>
</evidence>
<protein>
    <submittedName>
        <fullName evidence="1">Uncharacterized protein</fullName>
    </submittedName>
</protein>
<organism evidence="1 2">
    <name type="scientific">Amborella trichopoda</name>
    <dbReference type="NCBI Taxonomy" id="13333"/>
    <lineage>
        <taxon>Eukaryota</taxon>
        <taxon>Viridiplantae</taxon>
        <taxon>Streptophyta</taxon>
        <taxon>Embryophyta</taxon>
        <taxon>Tracheophyta</taxon>
        <taxon>Spermatophyta</taxon>
        <taxon>Magnoliopsida</taxon>
        <taxon>Amborellales</taxon>
        <taxon>Amborellaceae</taxon>
        <taxon>Amborella</taxon>
    </lineage>
</organism>
<keyword evidence="2" id="KW-1185">Reference proteome</keyword>
<dbReference type="OMA" id="GTYNQSS"/>
<dbReference type="AlphaFoldDB" id="W1P1B3"/>
<sequence>MQGKGSYLPPNMLFAFGTYNQSSQVGVAVDRRDQVGEEKTMQQKYYNTKLITNSPIEVNASKVLTPYAFELLKKEIVQKELYAILQINDKRFIVRH</sequence>
<name>W1P1B3_AMBTC</name>
<dbReference type="Gramene" id="ERN01693">
    <property type="protein sequence ID" value="ERN01693"/>
    <property type="gene ID" value="AMTR_s00090p00159150"/>
</dbReference>
<dbReference type="EMBL" id="KI394757">
    <property type="protein sequence ID" value="ERN01693.1"/>
    <property type="molecule type" value="Genomic_DNA"/>
</dbReference>